<feature type="region of interest" description="Disordered" evidence="1">
    <location>
        <begin position="1"/>
        <end position="126"/>
    </location>
</feature>
<accession>A0A422MV19</accession>
<evidence type="ECO:0000313" key="2">
    <source>
        <dbReference type="EMBL" id="RNE97082.1"/>
    </source>
</evidence>
<keyword evidence="3" id="KW-1185">Reference proteome</keyword>
<sequence>AHHRTKGGAERSHCGALAGGLGGGGGTFPYAAMKRPCGAKRGPKKGSEEAFRDNPLPAKGGPPPFCERRQTEGARAVGRSGEKPAGGGHPARGSPSLPGGDGWINERQDHGSWAACEWKGQENAGA</sequence>
<reference evidence="2 3" key="1">
    <citation type="journal article" date="2018" name="BMC Genomics">
        <title>Genomic comparison of Trypanosoma conorhini and Trypanosoma rangeli to Trypanosoma cruzi strains of high and low virulence.</title>
        <authorList>
            <person name="Bradwell K.R."/>
            <person name="Koparde V.N."/>
            <person name="Matveyev A.V."/>
            <person name="Serrano M.G."/>
            <person name="Alves J.M."/>
            <person name="Parikh H."/>
            <person name="Huang B."/>
            <person name="Lee V."/>
            <person name="Espinosa-Alvarez O."/>
            <person name="Ortiz P.A."/>
            <person name="Costa-Martins A.G."/>
            <person name="Teixeira M.M."/>
            <person name="Buck G.A."/>
        </authorList>
    </citation>
    <scope>NUCLEOTIDE SEQUENCE [LARGE SCALE GENOMIC DNA]</scope>
    <source>
        <strain evidence="2 3">AM80</strain>
    </source>
</reference>
<comment type="caution">
    <text evidence="2">The sequence shown here is derived from an EMBL/GenBank/DDBJ whole genome shotgun (WGS) entry which is preliminary data.</text>
</comment>
<feature type="compositionally biased region" description="Gly residues" evidence="1">
    <location>
        <begin position="17"/>
        <end position="27"/>
    </location>
</feature>
<organism evidence="2 3">
    <name type="scientific">Trypanosoma rangeli</name>
    <dbReference type="NCBI Taxonomy" id="5698"/>
    <lineage>
        <taxon>Eukaryota</taxon>
        <taxon>Discoba</taxon>
        <taxon>Euglenozoa</taxon>
        <taxon>Kinetoplastea</taxon>
        <taxon>Metakinetoplastina</taxon>
        <taxon>Trypanosomatida</taxon>
        <taxon>Trypanosomatidae</taxon>
        <taxon>Trypanosoma</taxon>
        <taxon>Herpetosoma</taxon>
    </lineage>
</organism>
<name>A0A422MV19_TRYRA</name>
<gene>
    <name evidence="2" type="ORF">TraAM80_09515</name>
</gene>
<dbReference type="Proteomes" id="UP000283634">
    <property type="component" value="Unassembled WGS sequence"/>
</dbReference>
<protein>
    <submittedName>
        <fullName evidence="2">Uncharacterized protein</fullName>
    </submittedName>
</protein>
<dbReference type="EMBL" id="MKGL01000604">
    <property type="protein sequence ID" value="RNE97082.1"/>
    <property type="molecule type" value="Genomic_DNA"/>
</dbReference>
<feature type="non-terminal residue" evidence="2">
    <location>
        <position position="1"/>
    </location>
</feature>
<evidence type="ECO:0000313" key="3">
    <source>
        <dbReference type="Proteomes" id="UP000283634"/>
    </source>
</evidence>
<dbReference type="GeneID" id="40333448"/>
<dbReference type="AlphaFoldDB" id="A0A422MV19"/>
<evidence type="ECO:0000256" key="1">
    <source>
        <dbReference type="SAM" id="MobiDB-lite"/>
    </source>
</evidence>
<proteinExistence type="predicted"/>
<dbReference type="RefSeq" id="XP_029233952.1">
    <property type="nucleotide sequence ID" value="XM_029386194.1"/>
</dbReference>